<name>A0A0H2XAS8_XANC8</name>
<feature type="transmembrane region" description="Helical" evidence="1">
    <location>
        <begin position="190"/>
        <end position="208"/>
    </location>
</feature>
<dbReference type="PANTHER" id="PTHR30373:SF2">
    <property type="entry name" value="UPF0603 PROTEIN YGCG"/>
    <property type="match status" value="1"/>
</dbReference>
<dbReference type="KEGG" id="xcb:XC_3447"/>
<organism evidence="3 4">
    <name type="scientific">Xanthomonas campestris pv. campestris (strain 8004)</name>
    <dbReference type="NCBI Taxonomy" id="314565"/>
    <lineage>
        <taxon>Bacteria</taxon>
        <taxon>Pseudomonadati</taxon>
        <taxon>Pseudomonadota</taxon>
        <taxon>Gammaproteobacteria</taxon>
        <taxon>Lysobacterales</taxon>
        <taxon>Lysobacteraceae</taxon>
        <taxon>Xanthomonas</taxon>
    </lineage>
</organism>
<gene>
    <name evidence="3" type="ordered locus">XC_3447</name>
</gene>
<keyword evidence="1" id="KW-0812">Transmembrane</keyword>
<evidence type="ECO:0000259" key="2">
    <source>
        <dbReference type="Pfam" id="PF04536"/>
    </source>
</evidence>
<protein>
    <submittedName>
        <fullName evidence="3">Glycine rich protein</fullName>
    </submittedName>
</protein>
<dbReference type="PANTHER" id="PTHR30373">
    <property type="entry name" value="UPF0603 PROTEIN YGCG"/>
    <property type="match status" value="1"/>
</dbReference>
<dbReference type="Gene3D" id="3.10.310.50">
    <property type="match status" value="1"/>
</dbReference>
<evidence type="ECO:0000256" key="1">
    <source>
        <dbReference type="SAM" id="Phobius"/>
    </source>
</evidence>
<accession>A0A0H2XAS8</accession>
<feature type="domain" description="TPM" evidence="2">
    <location>
        <begin position="41"/>
        <end position="163"/>
    </location>
</feature>
<feature type="transmembrane region" description="Helical" evidence="1">
    <location>
        <begin position="220"/>
        <end position="248"/>
    </location>
</feature>
<dbReference type="Proteomes" id="UP000000420">
    <property type="component" value="Chromosome"/>
</dbReference>
<dbReference type="AlphaFoldDB" id="A0A0H2XAS8"/>
<evidence type="ECO:0000313" key="3">
    <source>
        <dbReference type="EMBL" id="AAY50491.1"/>
    </source>
</evidence>
<sequence length="305" mass="31040">MESVMPQRRYALWMLWLFCALLPATVVAQDLAAIPPLRSPVVDTTGTLDATQLQQLEQQALALQQRKGAQLQILIVPTTQPEAIEQYTQRVFDQWKIGRKGVDDGVLLLVAKDDRRVRIQPGYGLEGAIPDIVANRIIQEYLAPRFREGDYGGGIRDATATLAGLIEGEALPAPVSGHASDLSDSDSGSWVMALFIGVFVALIARVFLRALPRPVRGVLSGAAAGAAALLLTSLVFASIGAAVAGLVVGLASGSGGRSIGGGGWGGGFGGFGGGGRGGGFGGGGFGGGWGGGGGSSGGGGASGSW</sequence>
<dbReference type="Pfam" id="PF04536">
    <property type="entry name" value="TPM_phosphatase"/>
    <property type="match status" value="1"/>
</dbReference>
<dbReference type="HOGENOM" id="CLU_035211_0_1_6"/>
<dbReference type="EMBL" id="CP000050">
    <property type="protein sequence ID" value="AAY50491.1"/>
    <property type="molecule type" value="Genomic_DNA"/>
</dbReference>
<keyword evidence="1" id="KW-0472">Membrane</keyword>
<proteinExistence type="predicted"/>
<evidence type="ECO:0000313" key="4">
    <source>
        <dbReference type="Proteomes" id="UP000000420"/>
    </source>
</evidence>
<dbReference type="InterPro" id="IPR007621">
    <property type="entry name" value="TPM_dom"/>
</dbReference>
<keyword evidence="1" id="KW-1133">Transmembrane helix</keyword>
<reference evidence="3 4" key="1">
    <citation type="journal article" date="2005" name="Genome Res.">
        <title>Comparative and functional genomic analyses of the pathogenicity of phytopathogen Xanthomonas campestris pv. campestris.</title>
        <authorList>
            <person name="Qian W."/>
            <person name="Jia Y."/>
            <person name="Ren S.X."/>
            <person name="He Y.Q."/>
            <person name="Feng J.X."/>
            <person name="Lu L.F."/>
            <person name="Sun Q."/>
            <person name="Ying G."/>
            <person name="Tang D.J."/>
            <person name="Tang H."/>
            <person name="Wu W."/>
            <person name="Hao P."/>
            <person name="Wang L."/>
            <person name="Jiang B.L."/>
            <person name="Zeng S."/>
            <person name="Gu W.Y."/>
            <person name="Lu G."/>
            <person name="Rong L."/>
            <person name="Tian Y."/>
            <person name="Yao Z."/>
            <person name="Fu G."/>
            <person name="Chen B."/>
            <person name="Fang R."/>
            <person name="Qiang B."/>
            <person name="Chen Z."/>
            <person name="Zhao G.P."/>
            <person name="Tang J.L."/>
            <person name="He C."/>
        </authorList>
    </citation>
    <scope>NUCLEOTIDE SEQUENCE [LARGE SCALE GENOMIC DNA]</scope>
    <source>
        <strain evidence="3 4">8004</strain>
    </source>
</reference>